<evidence type="ECO:0000256" key="7">
    <source>
        <dbReference type="ARBA" id="ARBA00022645"/>
    </source>
</evidence>
<keyword evidence="17" id="KW-0325">Glycoprotein</keyword>
<dbReference type="Gene3D" id="3.40.630.10">
    <property type="entry name" value="Zn peptidases"/>
    <property type="match status" value="1"/>
</dbReference>
<feature type="chain" id="PRO_5045882613" description="Carboxypeptidase Q" evidence="21">
    <location>
        <begin position="23"/>
        <end position="465"/>
    </location>
</feature>
<evidence type="ECO:0000256" key="19">
    <source>
        <dbReference type="ARBA" id="ARBA00025833"/>
    </source>
</evidence>
<keyword evidence="12" id="KW-0256">Endoplasmic reticulum</keyword>
<keyword evidence="16" id="KW-0865">Zymogen</keyword>
<dbReference type="GO" id="GO:0004180">
    <property type="term" value="F:carboxypeptidase activity"/>
    <property type="evidence" value="ECO:0007669"/>
    <property type="project" value="UniProtKB-KW"/>
</dbReference>
<evidence type="ECO:0000256" key="14">
    <source>
        <dbReference type="ARBA" id="ARBA00023034"/>
    </source>
</evidence>
<evidence type="ECO:0000256" key="2">
    <source>
        <dbReference type="ARBA" id="ARBA00004371"/>
    </source>
</evidence>
<evidence type="ECO:0000256" key="20">
    <source>
        <dbReference type="ARBA" id="ARBA00033328"/>
    </source>
</evidence>
<evidence type="ECO:0000256" key="9">
    <source>
        <dbReference type="ARBA" id="ARBA00022723"/>
    </source>
</evidence>
<evidence type="ECO:0000256" key="17">
    <source>
        <dbReference type="ARBA" id="ARBA00023180"/>
    </source>
</evidence>
<evidence type="ECO:0000256" key="8">
    <source>
        <dbReference type="ARBA" id="ARBA00022670"/>
    </source>
</evidence>
<evidence type="ECO:0000256" key="16">
    <source>
        <dbReference type="ARBA" id="ARBA00023145"/>
    </source>
</evidence>
<organism evidence="23 24">
    <name type="scientific">Mucilaginibacter terrae</name>
    <dbReference type="NCBI Taxonomy" id="1955052"/>
    <lineage>
        <taxon>Bacteria</taxon>
        <taxon>Pseudomonadati</taxon>
        <taxon>Bacteroidota</taxon>
        <taxon>Sphingobacteriia</taxon>
        <taxon>Sphingobacteriales</taxon>
        <taxon>Sphingobacteriaceae</taxon>
        <taxon>Mucilaginibacter</taxon>
    </lineage>
</organism>
<dbReference type="RefSeq" id="WP_311951216.1">
    <property type="nucleotide sequence ID" value="NZ_JAVLVU010000001.1"/>
</dbReference>
<sequence>MKLKNAALCAMAAVGLSFSAQAQNTDSLMLRKIFDETLVNGQCYENLRYLCKKIGSRLSGSAGAAKSVEWSKKLMESYGFDKIYLQEVMVPHWVRGEKEQGIIVSGTTRTPVALAALGMSVGTPKAGITAEVIELQSLKELETLGEAKIKGKIIFFNRPFDNRFIETGGAYGTAGDQRNAGPGMAAKYGAVAVIVRSLTAALDNYPHTGGTNYGTNPQIPAAAISTIAANKLSAMLKQKSAAPIKFFLKTSCQMLPDVLSYNVVGEIKGSENNNKYITVGGHLDSWDLAEGAHDDGTGVMQSVEVLRVFKALGYKPKNNIRAVFFMNEENGHKGGIKYAEQAKADKEEHIAAIETDEGGFTPRGFSFERATPVFLKGINQEWKKLFEPYEADRLVAGGGGTDIGPLRETHPNIKLIGFRPDSQRYFDIHHTPNDVFENVNKRELELGAASIASLIYLIDQHGLNF</sequence>
<comment type="caution">
    <text evidence="23">The sequence shown here is derived from an EMBL/GenBank/DDBJ whole genome shotgun (WGS) entry which is preliminary data.</text>
</comment>
<keyword evidence="11 23" id="KW-0378">Hydrolase</keyword>
<proteinExistence type="predicted"/>
<reference evidence="24" key="1">
    <citation type="submission" date="2023-07" db="EMBL/GenBank/DDBJ databases">
        <title>Functional and genomic diversity of the sorghum phyllosphere microbiome.</title>
        <authorList>
            <person name="Shade A."/>
        </authorList>
    </citation>
    <scope>NUCLEOTIDE SEQUENCE [LARGE SCALE GENOMIC DNA]</scope>
    <source>
        <strain evidence="24">SORGH_AS_0422</strain>
    </source>
</reference>
<comment type="subcellular location">
    <subcellularLocation>
        <location evidence="1">Endoplasmic reticulum</location>
    </subcellularLocation>
    <subcellularLocation>
        <location evidence="3">Golgi apparatus</location>
    </subcellularLocation>
    <subcellularLocation>
        <location evidence="2">Lysosome</location>
    </subcellularLocation>
    <subcellularLocation>
        <location evidence="4">Secreted</location>
    </subcellularLocation>
</comment>
<protein>
    <recommendedName>
        <fullName evidence="5">Carboxypeptidase Q</fullName>
    </recommendedName>
    <alternativeName>
        <fullName evidence="20">Plasma glutamate carboxypeptidase</fullName>
    </alternativeName>
</protein>
<accession>A0ABU3GYW3</accession>
<dbReference type="SUPFAM" id="SSF53187">
    <property type="entry name" value="Zn-dependent exopeptidases"/>
    <property type="match status" value="1"/>
</dbReference>
<dbReference type="Proteomes" id="UP001258315">
    <property type="component" value="Unassembled WGS sequence"/>
</dbReference>
<keyword evidence="18" id="KW-0458">Lysosome</keyword>
<dbReference type="InterPro" id="IPR007484">
    <property type="entry name" value="Peptidase_M28"/>
</dbReference>
<evidence type="ECO:0000256" key="6">
    <source>
        <dbReference type="ARBA" id="ARBA00022525"/>
    </source>
</evidence>
<keyword evidence="15" id="KW-0482">Metalloprotease</keyword>
<dbReference type="EMBL" id="JAVLVU010000001">
    <property type="protein sequence ID" value="MDT3403865.1"/>
    <property type="molecule type" value="Genomic_DNA"/>
</dbReference>
<keyword evidence="24" id="KW-1185">Reference proteome</keyword>
<evidence type="ECO:0000313" key="23">
    <source>
        <dbReference type="EMBL" id="MDT3403865.1"/>
    </source>
</evidence>
<dbReference type="Pfam" id="PF04389">
    <property type="entry name" value="Peptidase_M28"/>
    <property type="match status" value="1"/>
</dbReference>
<dbReference type="Gene3D" id="3.50.30.30">
    <property type="match status" value="1"/>
</dbReference>
<dbReference type="PANTHER" id="PTHR12053">
    <property type="entry name" value="PROTEASE FAMILY M28 PLASMA GLUTAMATE CARBOXYPEPTIDASE-RELATED"/>
    <property type="match status" value="1"/>
</dbReference>
<evidence type="ECO:0000256" key="10">
    <source>
        <dbReference type="ARBA" id="ARBA00022729"/>
    </source>
</evidence>
<evidence type="ECO:0000313" key="24">
    <source>
        <dbReference type="Proteomes" id="UP001258315"/>
    </source>
</evidence>
<keyword evidence="6" id="KW-0964">Secreted</keyword>
<name>A0ABU3GYW3_9SPHI</name>
<evidence type="ECO:0000259" key="22">
    <source>
        <dbReference type="Pfam" id="PF04389"/>
    </source>
</evidence>
<evidence type="ECO:0000256" key="13">
    <source>
        <dbReference type="ARBA" id="ARBA00022833"/>
    </source>
</evidence>
<evidence type="ECO:0000256" key="18">
    <source>
        <dbReference type="ARBA" id="ARBA00023228"/>
    </source>
</evidence>
<keyword evidence="9" id="KW-0479">Metal-binding</keyword>
<keyword evidence="14" id="KW-0333">Golgi apparatus</keyword>
<feature type="signal peptide" evidence="21">
    <location>
        <begin position="1"/>
        <end position="22"/>
    </location>
</feature>
<evidence type="ECO:0000256" key="1">
    <source>
        <dbReference type="ARBA" id="ARBA00004240"/>
    </source>
</evidence>
<dbReference type="InterPro" id="IPR039866">
    <property type="entry name" value="CPQ"/>
</dbReference>
<evidence type="ECO:0000256" key="11">
    <source>
        <dbReference type="ARBA" id="ARBA00022801"/>
    </source>
</evidence>
<evidence type="ECO:0000256" key="15">
    <source>
        <dbReference type="ARBA" id="ARBA00023049"/>
    </source>
</evidence>
<dbReference type="PANTHER" id="PTHR12053:SF3">
    <property type="entry name" value="CARBOXYPEPTIDASE Q"/>
    <property type="match status" value="1"/>
</dbReference>
<evidence type="ECO:0000256" key="5">
    <source>
        <dbReference type="ARBA" id="ARBA00014116"/>
    </source>
</evidence>
<keyword evidence="10 21" id="KW-0732">Signal</keyword>
<feature type="domain" description="Peptidase M28" evidence="22">
    <location>
        <begin position="262"/>
        <end position="446"/>
    </location>
</feature>
<keyword evidence="13" id="KW-0862">Zinc</keyword>
<gene>
    <name evidence="23" type="ORF">QE417_002937</name>
</gene>
<keyword evidence="7 23" id="KW-0121">Carboxypeptidase</keyword>
<evidence type="ECO:0000256" key="21">
    <source>
        <dbReference type="SAM" id="SignalP"/>
    </source>
</evidence>
<evidence type="ECO:0000256" key="12">
    <source>
        <dbReference type="ARBA" id="ARBA00022824"/>
    </source>
</evidence>
<evidence type="ECO:0000256" key="3">
    <source>
        <dbReference type="ARBA" id="ARBA00004555"/>
    </source>
</evidence>
<keyword evidence="8" id="KW-0645">Protease</keyword>
<evidence type="ECO:0000256" key="4">
    <source>
        <dbReference type="ARBA" id="ARBA00004613"/>
    </source>
</evidence>
<comment type="subunit">
    <text evidence="19">Homodimer. The monomeric form is inactive while the homodimer is active.</text>
</comment>